<dbReference type="EMBL" id="JACHBW010000011">
    <property type="protein sequence ID" value="MBB6104188.1"/>
    <property type="molecule type" value="Genomic_DNA"/>
</dbReference>
<evidence type="ECO:0008006" key="3">
    <source>
        <dbReference type="Google" id="ProtNLM"/>
    </source>
</evidence>
<protein>
    <recommendedName>
        <fullName evidence="3">Preprotein translocase subunit SecA</fullName>
    </recommendedName>
</protein>
<reference evidence="1 2" key="1">
    <citation type="submission" date="2020-08" db="EMBL/GenBank/DDBJ databases">
        <title>Above-ground endophytic microbial communities from plants in different locations in the United States.</title>
        <authorList>
            <person name="Frank C."/>
        </authorList>
    </citation>
    <scope>NUCLEOTIDE SEQUENCE [LARGE SCALE GENOMIC DNA]</scope>
    <source>
        <strain evidence="1 2">WP4_2_2</strain>
    </source>
</reference>
<dbReference type="Proteomes" id="UP000571554">
    <property type="component" value="Unassembled WGS sequence"/>
</dbReference>
<name>A0A7W9WUV7_9BURK</name>
<sequence length="85" mass="9256">MAFHAHDGWRSAFDVGEGDAMLSHHELSTLLLVKDATEHIGPDCLELGALRDLQLVEIEPPESGQPLLRVTQRGDAVLRAFARGA</sequence>
<keyword evidence="2" id="KW-1185">Reference proteome</keyword>
<accession>A0A7W9WUV7</accession>
<proteinExistence type="predicted"/>
<gene>
    <name evidence="1" type="ORF">F4827_004047</name>
</gene>
<dbReference type="AlphaFoldDB" id="A0A7W9WUV7"/>
<comment type="caution">
    <text evidence="1">The sequence shown here is derived from an EMBL/GenBank/DDBJ whole genome shotgun (WGS) entry which is preliminary data.</text>
</comment>
<organism evidence="1 2">
    <name type="scientific">Paraburkholderia bannensis</name>
    <dbReference type="NCBI Taxonomy" id="765414"/>
    <lineage>
        <taxon>Bacteria</taxon>
        <taxon>Pseudomonadati</taxon>
        <taxon>Pseudomonadota</taxon>
        <taxon>Betaproteobacteria</taxon>
        <taxon>Burkholderiales</taxon>
        <taxon>Burkholderiaceae</taxon>
        <taxon>Paraburkholderia</taxon>
    </lineage>
</organism>
<dbReference type="RefSeq" id="WP_233177908.1">
    <property type="nucleotide sequence ID" value="NZ_JACHBW010000011.1"/>
</dbReference>
<evidence type="ECO:0000313" key="2">
    <source>
        <dbReference type="Proteomes" id="UP000571554"/>
    </source>
</evidence>
<evidence type="ECO:0000313" key="1">
    <source>
        <dbReference type="EMBL" id="MBB6104188.1"/>
    </source>
</evidence>